<evidence type="ECO:0000256" key="6">
    <source>
        <dbReference type="ARBA" id="ARBA00022842"/>
    </source>
</evidence>
<dbReference type="PROSITE" id="PS00723">
    <property type="entry name" value="POLYPRENYL_SYNTHASE_1"/>
    <property type="match status" value="1"/>
</dbReference>
<protein>
    <submittedName>
        <fullName evidence="9">Farnesyl diphosphate synthase</fullName>
        <ecNumber evidence="9">2.5.1.10</ecNumber>
    </submittedName>
</protein>
<name>A0A0H5P6Q4_NOCFR</name>
<dbReference type="InterPro" id="IPR000092">
    <property type="entry name" value="Polyprenyl_synt"/>
</dbReference>
<comment type="similarity">
    <text evidence="3 7">Belongs to the FPP/GGPP synthase family.</text>
</comment>
<sequence length="369" mass="39511">MAGETMIDRPVHTEAPPVPEHPAAWCTRMRDDTARVLDDFVRARRREHLGAPETAVLGQVIGDFVAGGKYLRSALHLAGWSTVAPVGAAAIRAAASAELLHCFALMQDDVMDESARRRGRPAAHVRFAQWHARQGLSGSSDRFGESAATLAADLCLVWAEQLLRESGVDAAALARALPRYDAMRSELAVGQFRDLVNDARRRPALADVLAVARAKSGHYTVRRPLELGAELAGAPPAVLAALGRYGVAIGEAFQVRDDLLGVFGDPGATGKPVGADLRNGKATTVVVLAREYADGVTRRELARLAELPELGAEEIARYVRVIAETGAPRRLELLIAHRLREGLAAIAGLEPGARAVLTHLAHACTDRSR</sequence>
<feature type="compositionally biased region" description="Basic and acidic residues" evidence="8">
    <location>
        <begin position="1"/>
        <end position="12"/>
    </location>
</feature>
<dbReference type="GO" id="GO:0008299">
    <property type="term" value="P:isoprenoid biosynthetic process"/>
    <property type="evidence" value="ECO:0007669"/>
    <property type="project" value="InterPro"/>
</dbReference>
<keyword evidence="6" id="KW-0460">Magnesium</keyword>
<gene>
    <name evidence="9" type="ORF">ERS450000_05518</name>
</gene>
<dbReference type="Pfam" id="PF00348">
    <property type="entry name" value="polyprenyl_synt"/>
    <property type="match status" value="1"/>
</dbReference>
<dbReference type="SFLD" id="SFLDS00005">
    <property type="entry name" value="Isoprenoid_Synthase_Type_I"/>
    <property type="match status" value="1"/>
</dbReference>
<reference evidence="10" key="1">
    <citation type="submission" date="2015-03" db="EMBL/GenBank/DDBJ databases">
        <authorList>
            <consortium name="Pathogen Informatics"/>
        </authorList>
    </citation>
    <scope>NUCLEOTIDE SEQUENCE [LARGE SCALE GENOMIC DNA]</scope>
    <source>
        <strain evidence="10">NCTC11134</strain>
        <plasmid evidence="10">2</plasmid>
    </source>
</reference>
<evidence type="ECO:0000256" key="7">
    <source>
        <dbReference type="RuleBase" id="RU004466"/>
    </source>
</evidence>
<evidence type="ECO:0000313" key="9">
    <source>
        <dbReference type="EMBL" id="CRY83485.1"/>
    </source>
</evidence>
<evidence type="ECO:0000256" key="5">
    <source>
        <dbReference type="ARBA" id="ARBA00022723"/>
    </source>
</evidence>
<evidence type="ECO:0000313" key="10">
    <source>
        <dbReference type="Proteomes" id="UP000057820"/>
    </source>
</evidence>
<dbReference type="InterPro" id="IPR008949">
    <property type="entry name" value="Isoprenoid_synthase_dom_sf"/>
</dbReference>
<dbReference type="GO" id="GO:0004337">
    <property type="term" value="F:(2E,6E)-farnesyl diphosphate synthase activity"/>
    <property type="evidence" value="ECO:0007669"/>
    <property type="project" value="UniProtKB-EC"/>
</dbReference>
<evidence type="ECO:0000256" key="2">
    <source>
        <dbReference type="ARBA" id="ARBA00005128"/>
    </source>
</evidence>
<feature type="region of interest" description="Disordered" evidence="8">
    <location>
        <begin position="1"/>
        <end position="22"/>
    </location>
</feature>
<dbReference type="PANTHER" id="PTHR12001:SF85">
    <property type="entry name" value="SHORT CHAIN ISOPRENYL DIPHOSPHATE SYNTHASE"/>
    <property type="match status" value="1"/>
</dbReference>
<dbReference type="SMR" id="A0A0H5P6Q4"/>
<dbReference type="EC" id="2.5.1.10" evidence="9"/>
<geneLocation type="plasmid" evidence="9">
    <name>2</name>
</geneLocation>
<comment type="pathway">
    <text evidence="2">Isoprenoid biosynthesis.</text>
</comment>
<dbReference type="SUPFAM" id="SSF48576">
    <property type="entry name" value="Terpenoid synthases"/>
    <property type="match status" value="1"/>
</dbReference>
<dbReference type="PROSITE" id="PS00444">
    <property type="entry name" value="POLYPRENYL_SYNTHASE_2"/>
    <property type="match status" value="1"/>
</dbReference>
<dbReference type="InterPro" id="IPR033749">
    <property type="entry name" value="Polyprenyl_synt_CS"/>
</dbReference>
<evidence type="ECO:0000256" key="8">
    <source>
        <dbReference type="SAM" id="MobiDB-lite"/>
    </source>
</evidence>
<dbReference type="GO" id="GO:0046872">
    <property type="term" value="F:metal ion binding"/>
    <property type="evidence" value="ECO:0007669"/>
    <property type="project" value="UniProtKB-KW"/>
</dbReference>
<accession>A0A0H5P6Q4</accession>
<keyword evidence="5" id="KW-0479">Metal-binding</keyword>
<keyword evidence="4 7" id="KW-0808">Transferase</keyword>
<comment type="cofactor">
    <cofactor evidence="1">
        <name>Mg(2+)</name>
        <dbReference type="ChEBI" id="CHEBI:18420"/>
    </cofactor>
</comment>
<dbReference type="AlphaFoldDB" id="A0A0H5P6Q4"/>
<evidence type="ECO:0000256" key="1">
    <source>
        <dbReference type="ARBA" id="ARBA00001946"/>
    </source>
</evidence>
<dbReference type="Proteomes" id="UP000057820">
    <property type="component" value="Plasmid 2"/>
</dbReference>
<evidence type="ECO:0000256" key="3">
    <source>
        <dbReference type="ARBA" id="ARBA00006706"/>
    </source>
</evidence>
<dbReference type="Gene3D" id="1.10.600.10">
    <property type="entry name" value="Farnesyl Diphosphate Synthase"/>
    <property type="match status" value="1"/>
</dbReference>
<dbReference type="KEGG" id="nfr:ERS450000_05518"/>
<dbReference type="EMBL" id="LN868939">
    <property type="protein sequence ID" value="CRY83485.1"/>
    <property type="molecule type" value="Genomic_DNA"/>
</dbReference>
<organism evidence="9 10">
    <name type="scientific">Nocardia farcinica</name>
    <dbReference type="NCBI Taxonomy" id="37329"/>
    <lineage>
        <taxon>Bacteria</taxon>
        <taxon>Bacillati</taxon>
        <taxon>Actinomycetota</taxon>
        <taxon>Actinomycetes</taxon>
        <taxon>Mycobacteriales</taxon>
        <taxon>Nocardiaceae</taxon>
        <taxon>Nocardia</taxon>
    </lineage>
</organism>
<proteinExistence type="inferred from homology"/>
<dbReference type="RefSeq" id="WP_060595172.1">
    <property type="nucleotide sequence ID" value="NZ_CP031418.1"/>
</dbReference>
<dbReference type="CDD" id="cd00685">
    <property type="entry name" value="Trans_IPPS_HT"/>
    <property type="match status" value="1"/>
</dbReference>
<dbReference type="PANTHER" id="PTHR12001">
    <property type="entry name" value="GERANYLGERANYL PYROPHOSPHATE SYNTHASE"/>
    <property type="match status" value="1"/>
</dbReference>
<evidence type="ECO:0000256" key="4">
    <source>
        <dbReference type="ARBA" id="ARBA00022679"/>
    </source>
</evidence>
<keyword evidence="9" id="KW-0614">Plasmid</keyword>